<dbReference type="GO" id="GO:0007018">
    <property type="term" value="P:microtubule-based movement"/>
    <property type="evidence" value="ECO:0007669"/>
    <property type="project" value="TreeGrafter"/>
</dbReference>
<dbReference type="GO" id="GO:0045505">
    <property type="term" value="F:dynein intermediate chain binding"/>
    <property type="evidence" value="ECO:0007669"/>
    <property type="project" value="TreeGrafter"/>
</dbReference>
<evidence type="ECO:0000313" key="2">
    <source>
        <dbReference type="EMBL" id="CAF0777378.1"/>
    </source>
</evidence>
<evidence type="ECO:0000313" key="3">
    <source>
        <dbReference type="EMBL" id="CAF0903541.1"/>
    </source>
</evidence>
<dbReference type="Gene3D" id="3.30.1140.40">
    <property type="entry name" value="Tctex-1"/>
    <property type="match status" value="1"/>
</dbReference>
<comment type="caution">
    <text evidence="3">The sequence shown here is derived from an EMBL/GenBank/DDBJ whole genome shotgun (WGS) entry which is preliminary data.</text>
</comment>
<evidence type="ECO:0000256" key="1">
    <source>
        <dbReference type="ARBA" id="ARBA00005361"/>
    </source>
</evidence>
<protein>
    <submittedName>
        <fullName evidence="3">Uncharacterized protein</fullName>
    </submittedName>
</protein>
<name>A0A813ZV55_ADIRI</name>
<evidence type="ECO:0000313" key="5">
    <source>
        <dbReference type="Proteomes" id="UP000663852"/>
    </source>
</evidence>
<dbReference type="EMBL" id="CAJNOJ010000033">
    <property type="protein sequence ID" value="CAF0903541.1"/>
    <property type="molecule type" value="Genomic_DNA"/>
</dbReference>
<dbReference type="GO" id="GO:0005868">
    <property type="term" value="C:cytoplasmic dynein complex"/>
    <property type="evidence" value="ECO:0007669"/>
    <property type="project" value="TreeGrafter"/>
</dbReference>
<dbReference type="AlphaFoldDB" id="A0A813ZV55"/>
<sequence>MTSNETAVIKPLVLDEHLSRLKPIDEQHGLADKQILQVQPKLRSSSLFPPIARAAPPKSMVTSRHMESPASSIVAGLIGREGFLRSISRNNMSSITSGSPRLQTGINTRPKRTSLYDHVGPKINTGLAVRTESLTRVENDSHRLGPIRPINWRLLKQELERDLEIRAQTKRLQFNSGIIYAQQLATLGDLVRTRVKSHVAATMNYIEERYKIVVHLTVFQTSTAALHVASRCLWNSYTDNSITIKMHGIDCDILIVVFLCYTELGSV</sequence>
<proteinExistence type="inferred from homology"/>
<dbReference type="Proteomes" id="UP000663852">
    <property type="component" value="Unassembled WGS sequence"/>
</dbReference>
<dbReference type="CDD" id="cd21451">
    <property type="entry name" value="DLC-like_TCTEX1D"/>
    <property type="match status" value="1"/>
</dbReference>
<keyword evidence="4" id="KW-1185">Reference proteome</keyword>
<dbReference type="GO" id="GO:0005737">
    <property type="term" value="C:cytoplasm"/>
    <property type="evidence" value="ECO:0007669"/>
    <property type="project" value="TreeGrafter"/>
</dbReference>
<dbReference type="EMBL" id="CAJNOR010000057">
    <property type="protein sequence ID" value="CAF0777378.1"/>
    <property type="molecule type" value="Genomic_DNA"/>
</dbReference>
<dbReference type="Pfam" id="PF03645">
    <property type="entry name" value="Tctex-1"/>
    <property type="match status" value="1"/>
</dbReference>
<reference evidence="3" key="1">
    <citation type="submission" date="2021-02" db="EMBL/GenBank/DDBJ databases">
        <authorList>
            <person name="Nowell W R."/>
        </authorList>
    </citation>
    <scope>NUCLEOTIDE SEQUENCE</scope>
</reference>
<dbReference type="OrthoDB" id="10248487at2759"/>
<dbReference type="PANTHER" id="PTHR21255:SF7">
    <property type="entry name" value="DYNEIN LIGHT CHAIN TCTEX-TYPE PROTEIN 2B"/>
    <property type="match status" value="1"/>
</dbReference>
<dbReference type="PANTHER" id="PTHR21255">
    <property type="entry name" value="T-COMPLEX-ASSOCIATED-TESTIS-EXPRESSED 1/ DYNEIN LIGHT CHAIN"/>
    <property type="match status" value="1"/>
</dbReference>
<dbReference type="Proteomes" id="UP000663828">
    <property type="component" value="Unassembled WGS sequence"/>
</dbReference>
<evidence type="ECO:0000313" key="4">
    <source>
        <dbReference type="Proteomes" id="UP000663828"/>
    </source>
</evidence>
<dbReference type="InterPro" id="IPR038586">
    <property type="entry name" value="Tctex-1-like_sf"/>
</dbReference>
<dbReference type="InterPro" id="IPR005334">
    <property type="entry name" value="Tctex-1-like"/>
</dbReference>
<gene>
    <name evidence="3" type="ORF">EDS130_LOCUS9901</name>
    <name evidence="2" type="ORF">XAT740_LOCUS1781</name>
</gene>
<comment type="similarity">
    <text evidence="1">Belongs to the dynein light chain Tctex-type family.</text>
</comment>
<organism evidence="3 5">
    <name type="scientific">Adineta ricciae</name>
    <name type="common">Rotifer</name>
    <dbReference type="NCBI Taxonomy" id="249248"/>
    <lineage>
        <taxon>Eukaryota</taxon>
        <taxon>Metazoa</taxon>
        <taxon>Spiralia</taxon>
        <taxon>Gnathifera</taxon>
        <taxon>Rotifera</taxon>
        <taxon>Eurotatoria</taxon>
        <taxon>Bdelloidea</taxon>
        <taxon>Adinetida</taxon>
        <taxon>Adinetidae</taxon>
        <taxon>Adineta</taxon>
    </lineage>
</organism>
<accession>A0A813ZV55</accession>